<comment type="similarity">
    <text evidence="6">Belongs to the ferredoxin--NADP reductase type 2 family.</text>
</comment>
<evidence type="ECO:0000256" key="3">
    <source>
        <dbReference type="ARBA" id="ARBA00022827"/>
    </source>
</evidence>
<reference evidence="8 9" key="1">
    <citation type="journal article" date="2015" name="Genome Announc.">
        <title>Expanding the biotechnology potential of lactobacilli through comparative genomics of 213 strains and associated genera.</title>
        <authorList>
            <person name="Sun Z."/>
            <person name="Harris H.M."/>
            <person name="McCann A."/>
            <person name="Guo C."/>
            <person name="Argimon S."/>
            <person name="Zhang W."/>
            <person name="Yang X."/>
            <person name="Jeffery I.B."/>
            <person name="Cooney J.C."/>
            <person name="Kagawa T.F."/>
            <person name="Liu W."/>
            <person name="Song Y."/>
            <person name="Salvetti E."/>
            <person name="Wrobel A."/>
            <person name="Rasinkangas P."/>
            <person name="Parkhill J."/>
            <person name="Rea M.C."/>
            <person name="O'Sullivan O."/>
            <person name="Ritari J."/>
            <person name="Douillard F.P."/>
            <person name="Paul Ross R."/>
            <person name="Yang R."/>
            <person name="Briner A.E."/>
            <person name="Felis G.E."/>
            <person name="de Vos W.M."/>
            <person name="Barrangou R."/>
            <person name="Klaenhammer T.R."/>
            <person name="Caufield P.W."/>
            <person name="Cui Y."/>
            <person name="Zhang H."/>
            <person name="O'Toole P.W."/>
        </authorList>
    </citation>
    <scope>NUCLEOTIDE SEQUENCE [LARGE SCALE GENOMIC DNA]</scope>
    <source>
        <strain evidence="8 9">DSM 20190</strain>
    </source>
</reference>
<dbReference type="HAMAP" id="MF_01685">
    <property type="entry name" value="FENR2"/>
    <property type="match status" value="1"/>
</dbReference>
<name>A0A0R2FUG3_9LACO</name>
<feature type="binding site" evidence="6">
    <location>
        <position position="31"/>
    </location>
    <ligand>
        <name>FAD</name>
        <dbReference type="ChEBI" id="CHEBI:57692"/>
    </ligand>
</feature>
<dbReference type="OrthoDB" id="9806179at2"/>
<feature type="binding site" evidence="6">
    <location>
        <position position="280"/>
    </location>
    <ligand>
        <name>FAD</name>
        <dbReference type="ChEBI" id="CHEBI:57692"/>
    </ligand>
</feature>
<evidence type="ECO:0000313" key="8">
    <source>
        <dbReference type="EMBL" id="KRN31275.1"/>
    </source>
</evidence>
<comment type="caution">
    <text evidence="8">The sequence shown here is derived from an EMBL/GenBank/DDBJ whole genome shotgun (WGS) entry which is preliminary data.</text>
</comment>
<dbReference type="InParanoid" id="A0A0R2FUG3"/>
<keyword evidence="5 6" id="KW-0560">Oxidoreductase</keyword>
<evidence type="ECO:0000313" key="9">
    <source>
        <dbReference type="Proteomes" id="UP000051296"/>
    </source>
</evidence>
<evidence type="ECO:0000256" key="6">
    <source>
        <dbReference type="HAMAP-Rule" id="MF_01685"/>
    </source>
</evidence>
<comment type="catalytic activity">
    <reaction evidence="6">
        <text>2 reduced [2Fe-2S]-[ferredoxin] + NADP(+) + H(+) = 2 oxidized [2Fe-2S]-[ferredoxin] + NADPH</text>
        <dbReference type="Rhea" id="RHEA:20125"/>
        <dbReference type="Rhea" id="RHEA-COMP:10000"/>
        <dbReference type="Rhea" id="RHEA-COMP:10001"/>
        <dbReference type="ChEBI" id="CHEBI:15378"/>
        <dbReference type="ChEBI" id="CHEBI:33737"/>
        <dbReference type="ChEBI" id="CHEBI:33738"/>
        <dbReference type="ChEBI" id="CHEBI:57783"/>
        <dbReference type="ChEBI" id="CHEBI:58349"/>
        <dbReference type="EC" id="1.18.1.2"/>
    </reaction>
</comment>
<organism evidence="8 9">
    <name type="scientific">Weissella halotolerans DSM 20190</name>
    <dbReference type="NCBI Taxonomy" id="1123500"/>
    <lineage>
        <taxon>Bacteria</taxon>
        <taxon>Bacillati</taxon>
        <taxon>Bacillota</taxon>
        <taxon>Bacilli</taxon>
        <taxon>Lactobacillales</taxon>
        <taxon>Lactobacillaceae</taxon>
        <taxon>Weissella</taxon>
    </lineage>
</organism>
<dbReference type="STRING" id="1123500.GCA_000420365_01210"/>
<dbReference type="FunCoup" id="A0A0R2FUG3">
    <property type="interactions" value="15"/>
</dbReference>
<feature type="binding site" evidence="6">
    <location>
        <position position="117"/>
    </location>
    <ligand>
        <name>FAD</name>
        <dbReference type="ChEBI" id="CHEBI:57692"/>
    </ligand>
</feature>
<comment type="subunit">
    <text evidence="1 6">Homodimer.</text>
</comment>
<dbReference type="RefSeq" id="WP_022791923.1">
    <property type="nucleotide sequence ID" value="NZ_ATUU01000004.1"/>
</dbReference>
<dbReference type="InterPro" id="IPR023753">
    <property type="entry name" value="FAD/NAD-binding_dom"/>
</dbReference>
<dbReference type="PRINTS" id="PR00469">
    <property type="entry name" value="PNDRDTASEII"/>
</dbReference>
<dbReference type="InterPro" id="IPR050097">
    <property type="entry name" value="Ferredoxin-NADP_redctase_2"/>
</dbReference>
<sequence>MEDIIIIGAGPVGLFTGFYAGLRQLKTTILESLPIVGGQVASLYPKKTILDVAGFPAIQGQNLVTCLQDQLNQVGNHLMVDTKVIDIKKIDQGFEVITNRGTWSTKRIIMATGGGAFQPRKLPLDNVKELEKQGLLYAVKDPEAFRRKRVLVAGGGDSALDQALLLEQAGAEVFLTHRRHQFRALEQTVSKVEASSVTQLIPYVITGIVENAEAALEVQLQEFRGTKERTIEVDNVLVSYGFQADQDFTTWSVKLEQARQHLLVNQQMMTTVPGIYAVGDIAGYLGKADLIATGFGEAPTAVNAIVADLYPKQAVPIHSSNLTLNNGQIH</sequence>
<feature type="binding site" evidence="6">
    <location>
        <position position="84"/>
    </location>
    <ligand>
        <name>FAD</name>
        <dbReference type="ChEBI" id="CHEBI:57692"/>
    </ligand>
</feature>
<comment type="caution">
    <text evidence="6">Lacks conserved residue(s) required for the propagation of feature annotation.</text>
</comment>
<dbReference type="PANTHER" id="PTHR48105">
    <property type="entry name" value="THIOREDOXIN REDUCTASE 1-RELATED-RELATED"/>
    <property type="match status" value="1"/>
</dbReference>
<dbReference type="EC" id="1.18.1.2" evidence="6"/>
<dbReference type="InterPro" id="IPR036188">
    <property type="entry name" value="FAD/NAD-bd_sf"/>
</dbReference>
<evidence type="ECO:0000256" key="1">
    <source>
        <dbReference type="ARBA" id="ARBA00011738"/>
    </source>
</evidence>
<dbReference type="Pfam" id="PF07992">
    <property type="entry name" value="Pyr_redox_2"/>
    <property type="match status" value="1"/>
</dbReference>
<dbReference type="AlphaFoldDB" id="A0A0R2FUG3"/>
<protein>
    <recommendedName>
        <fullName evidence="6">Ferredoxin--NADP reductase</fullName>
        <shortName evidence="6">FNR</shortName>
        <shortName evidence="6">Fd-NADP(+) reductase</shortName>
        <ecNumber evidence="6">1.18.1.2</ecNumber>
    </recommendedName>
</protein>
<dbReference type="PATRIC" id="fig|1123500.6.peg.1158"/>
<dbReference type="GO" id="GO:0050661">
    <property type="term" value="F:NADP binding"/>
    <property type="evidence" value="ECO:0007669"/>
    <property type="project" value="UniProtKB-UniRule"/>
</dbReference>
<feature type="binding site" evidence="6">
    <location>
        <position position="39"/>
    </location>
    <ligand>
        <name>FAD</name>
        <dbReference type="ChEBI" id="CHEBI:57692"/>
    </ligand>
</feature>
<feature type="domain" description="FAD/NAD(P)-binding" evidence="7">
    <location>
        <begin position="3"/>
        <end position="302"/>
    </location>
</feature>
<proteinExistence type="inferred from homology"/>
<dbReference type="Proteomes" id="UP000051296">
    <property type="component" value="Unassembled WGS sequence"/>
</dbReference>
<feature type="binding site" evidence="6">
    <location>
        <position position="44"/>
    </location>
    <ligand>
        <name>FAD</name>
        <dbReference type="ChEBI" id="CHEBI:57692"/>
    </ligand>
</feature>
<dbReference type="PRINTS" id="PR00368">
    <property type="entry name" value="FADPNR"/>
</dbReference>
<dbReference type="Gene3D" id="3.50.50.60">
    <property type="entry name" value="FAD/NAD(P)-binding domain"/>
    <property type="match status" value="2"/>
</dbReference>
<evidence type="ECO:0000259" key="7">
    <source>
        <dbReference type="Pfam" id="PF07992"/>
    </source>
</evidence>
<keyword evidence="9" id="KW-1185">Reference proteome</keyword>
<dbReference type="GO" id="GO:0004324">
    <property type="term" value="F:ferredoxin-NADP+ reductase activity"/>
    <property type="evidence" value="ECO:0007669"/>
    <property type="project" value="UniProtKB-UniRule"/>
</dbReference>
<gene>
    <name evidence="8" type="ORF">IV68_GL001158</name>
</gene>
<dbReference type="eggNOG" id="COG0492">
    <property type="taxonomic scope" value="Bacteria"/>
</dbReference>
<evidence type="ECO:0000256" key="5">
    <source>
        <dbReference type="ARBA" id="ARBA00023002"/>
    </source>
</evidence>
<dbReference type="GO" id="GO:0050660">
    <property type="term" value="F:flavin adenine dinucleotide binding"/>
    <property type="evidence" value="ECO:0007669"/>
    <property type="project" value="UniProtKB-UniRule"/>
</dbReference>
<dbReference type="InterPro" id="IPR022890">
    <property type="entry name" value="Fd--NADP_Rdtase_type_2"/>
</dbReference>
<dbReference type="SUPFAM" id="SSF51905">
    <property type="entry name" value="FAD/NAD(P)-binding domain"/>
    <property type="match status" value="1"/>
</dbReference>
<feature type="binding site" evidence="6">
    <location>
        <position position="320"/>
    </location>
    <ligand>
        <name>FAD</name>
        <dbReference type="ChEBI" id="CHEBI:57692"/>
    </ligand>
</feature>
<dbReference type="EMBL" id="JQAX01000004">
    <property type="protein sequence ID" value="KRN31275.1"/>
    <property type="molecule type" value="Genomic_DNA"/>
</dbReference>
<evidence type="ECO:0000256" key="2">
    <source>
        <dbReference type="ARBA" id="ARBA00022630"/>
    </source>
</evidence>
<keyword evidence="4 6" id="KW-0521">NADP</keyword>
<accession>A0A0R2FUG3</accession>
<evidence type="ECO:0000256" key="4">
    <source>
        <dbReference type="ARBA" id="ARBA00022857"/>
    </source>
</evidence>
<comment type="cofactor">
    <cofactor evidence="6">
        <name>FAD</name>
        <dbReference type="ChEBI" id="CHEBI:57692"/>
    </cofactor>
    <text evidence="6">Binds 1 FAD per subunit.</text>
</comment>
<keyword evidence="2 6" id="KW-0285">Flavoprotein</keyword>
<keyword evidence="3 6" id="KW-0274">FAD</keyword>